<evidence type="ECO:0000313" key="2">
    <source>
        <dbReference type="Proteomes" id="UP000324222"/>
    </source>
</evidence>
<protein>
    <submittedName>
        <fullName evidence="1">Uncharacterized protein</fullName>
    </submittedName>
</protein>
<dbReference type="AlphaFoldDB" id="A0A5B7EHA9"/>
<gene>
    <name evidence="1" type="ORF">E2C01_025927</name>
</gene>
<organism evidence="1 2">
    <name type="scientific">Portunus trituberculatus</name>
    <name type="common">Swimming crab</name>
    <name type="synonym">Neptunus trituberculatus</name>
    <dbReference type="NCBI Taxonomy" id="210409"/>
    <lineage>
        <taxon>Eukaryota</taxon>
        <taxon>Metazoa</taxon>
        <taxon>Ecdysozoa</taxon>
        <taxon>Arthropoda</taxon>
        <taxon>Crustacea</taxon>
        <taxon>Multicrustacea</taxon>
        <taxon>Malacostraca</taxon>
        <taxon>Eumalacostraca</taxon>
        <taxon>Eucarida</taxon>
        <taxon>Decapoda</taxon>
        <taxon>Pleocyemata</taxon>
        <taxon>Brachyura</taxon>
        <taxon>Eubrachyura</taxon>
        <taxon>Portunoidea</taxon>
        <taxon>Portunidae</taxon>
        <taxon>Portuninae</taxon>
        <taxon>Portunus</taxon>
    </lineage>
</organism>
<comment type="caution">
    <text evidence="1">The sequence shown here is derived from an EMBL/GenBank/DDBJ whole genome shotgun (WGS) entry which is preliminary data.</text>
</comment>
<dbReference type="Proteomes" id="UP000324222">
    <property type="component" value="Unassembled WGS sequence"/>
</dbReference>
<dbReference type="EMBL" id="VSRR010002660">
    <property type="protein sequence ID" value="MPC32609.1"/>
    <property type="molecule type" value="Genomic_DNA"/>
</dbReference>
<evidence type="ECO:0000313" key="1">
    <source>
        <dbReference type="EMBL" id="MPC32609.1"/>
    </source>
</evidence>
<name>A0A5B7EHA9_PORTR</name>
<reference evidence="1 2" key="1">
    <citation type="submission" date="2019-05" db="EMBL/GenBank/DDBJ databases">
        <title>Another draft genome of Portunus trituberculatus and its Hox gene families provides insights of decapod evolution.</title>
        <authorList>
            <person name="Jeong J.-H."/>
            <person name="Song I."/>
            <person name="Kim S."/>
            <person name="Choi T."/>
            <person name="Kim D."/>
            <person name="Ryu S."/>
            <person name="Kim W."/>
        </authorList>
    </citation>
    <scope>NUCLEOTIDE SEQUENCE [LARGE SCALE GENOMIC DNA]</scope>
    <source>
        <tissue evidence="1">Muscle</tissue>
    </source>
</reference>
<keyword evidence="2" id="KW-1185">Reference proteome</keyword>
<accession>A0A5B7EHA9</accession>
<proteinExistence type="predicted"/>
<sequence length="162" mass="17863">MCSSLHSEEVMVTCPLAKAYLTCIGRQVMELRRGSFTTLPHNAARKTSSCGGPHLHFITQFESIHMTYSSHRDLPRTSPSSASGPAKLTNRVQAARYGATLLQNFKHVNSKIIRFFHFLIQPSLPLTLLSLVTSVASHEGGKALRLPIIRSVTRSTSFNIDA</sequence>